<accession>A0A4Z0BT53</accession>
<name>A0A4Z0BT53_9BURK</name>
<keyword evidence="11 12" id="KW-0067">ATP-binding</keyword>
<keyword evidence="7 12" id="KW-0963">Cytoplasm</keyword>
<feature type="binding site" evidence="13">
    <location>
        <position position="151"/>
    </location>
    <ligand>
        <name>(2R)-3-phosphoglycerate</name>
        <dbReference type="ChEBI" id="CHEBI:58272"/>
    </ligand>
</feature>
<keyword evidence="8 12" id="KW-0808">Transferase</keyword>
<dbReference type="GO" id="GO:0005524">
    <property type="term" value="F:ATP binding"/>
    <property type="evidence" value="ECO:0007669"/>
    <property type="project" value="UniProtKB-KW"/>
</dbReference>
<keyword evidence="12" id="KW-0324">Glycolysis</keyword>
<comment type="caution">
    <text evidence="16">The sequence shown here is derived from an EMBL/GenBank/DDBJ whole genome shotgun (WGS) entry which is preliminary data.</text>
</comment>
<feature type="binding site" evidence="12">
    <location>
        <position position="41"/>
    </location>
    <ligand>
        <name>substrate</name>
    </ligand>
</feature>
<feature type="binding site" evidence="12 14">
    <location>
        <position position="324"/>
    </location>
    <ligand>
        <name>ATP</name>
        <dbReference type="ChEBI" id="CHEBI:30616"/>
    </ligand>
</feature>
<reference evidence="16 17" key="1">
    <citation type="submission" date="2019-03" db="EMBL/GenBank/DDBJ databases">
        <title>Ramlibacter sp. 18x22-1, whole genome shotgun sequence.</title>
        <authorList>
            <person name="Zhang X."/>
            <person name="Feng G."/>
            <person name="Zhu H."/>
        </authorList>
    </citation>
    <scope>NUCLEOTIDE SEQUENCE [LARGE SCALE GENOMIC DNA]</scope>
    <source>
        <strain evidence="16 17">18x22-1</strain>
    </source>
</reference>
<evidence type="ECO:0000256" key="13">
    <source>
        <dbReference type="PIRSR" id="PIRSR000724-1"/>
    </source>
</evidence>
<comment type="subcellular location">
    <subcellularLocation>
        <location evidence="2 12">Cytoplasm</location>
    </subcellularLocation>
</comment>
<evidence type="ECO:0000256" key="14">
    <source>
        <dbReference type="PIRSR" id="PIRSR000724-2"/>
    </source>
</evidence>
<evidence type="ECO:0000256" key="3">
    <source>
        <dbReference type="ARBA" id="ARBA00005215"/>
    </source>
</evidence>
<organism evidence="16 17">
    <name type="scientific">Ramlibacter humi</name>
    <dbReference type="NCBI Taxonomy" id="2530451"/>
    <lineage>
        <taxon>Bacteria</taxon>
        <taxon>Pseudomonadati</taxon>
        <taxon>Pseudomonadota</taxon>
        <taxon>Betaproteobacteria</taxon>
        <taxon>Burkholderiales</taxon>
        <taxon>Comamonadaceae</taxon>
        <taxon>Ramlibacter</taxon>
    </lineage>
</organism>
<evidence type="ECO:0000256" key="5">
    <source>
        <dbReference type="ARBA" id="ARBA00011245"/>
    </source>
</evidence>
<dbReference type="PANTHER" id="PTHR11406">
    <property type="entry name" value="PHOSPHOGLYCERATE KINASE"/>
    <property type="match status" value="1"/>
</dbReference>
<dbReference type="GO" id="GO:0043531">
    <property type="term" value="F:ADP binding"/>
    <property type="evidence" value="ECO:0007669"/>
    <property type="project" value="TreeGrafter"/>
</dbReference>
<evidence type="ECO:0000256" key="1">
    <source>
        <dbReference type="ARBA" id="ARBA00000642"/>
    </source>
</evidence>
<dbReference type="GO" id="GO:0005829">
    <property type="term" value="C:cytosol"/>
    <property type="evidence" value="ECO:0007669"/>
    <property type="project" value="TreeGrafter"/>
</dbReference>
<dbReference type="SUPFAM" id="SSF53748">
    <property type="entry name" value="Phosphoglycerate kinase"/>
    <property type="match status" value="1"/>
</dbReference>
<dbReference type="GO" id="GO:0004618">
    <property type="term" value="F:phosphoglycerate kinase activity"/>
    <property type="evidence" value="ECO:0007669"/>
    <property type="project" value="UniProtKB-UniRule"/>
</dbReference>
<dbReference type="AlphaFoldDB" id="A0A4Z0BT53"/>
<feature type="binding site" evidence="12 14">
    <location>
        <position position="202"/>
    </location>
    <ligand>
        <name>ATP</name>
        <dbReference type="ChEBI" id="CHEBI:30616"/>
    </ligand>
</feature>
<dbReference type="Pfam" id="PF00162">
    <property type="entry name" value="PGK"/>
    <property type="match status" value="1"/>
</dbReference>
<dbReference type="InterPro" id="IPR015911">
    <property type="entry name" value="Phosphoglycerate_kinase_CS"/>
</dbReference>
<comment type="pathway">
    <text evidence="12">Carbohydrate degradation; glycolysis; pyruvate from D-glyceraldehyde 3-phosphate: step 2/5.</text>
</comment>
<feature type="binding site" evidence="13">
    <location>
        <position position="41"/>
    </location>
    <ligand>
        <name>(2R)-3-phosphoglycerate</name>
        <dbReference type="ChEBI" id="CHEBI:58272"/>
    </ligand>
</feature>
<feature type="binding site" evidence="13">
    <location>
        <position position="118"/>
    </location>
    <ligand>
        <name>(2R)-3-phosphoglycerate</name>
        <dbReference type="ChEBI" id="CHEBI:58272"/>
    </ligand>
</feature>
<evidence type="ECO:0000256" key="6">
    <source>
        <dbReference type="ARBA" id="ARBA00013061"/>
    </source>
</evidence>
<evidence type="ECO:0000256" key="8">
    <source>
        <dbReference type="ARBA" id="ARBA00022679"/>
    </source>
</evidence>
<evidence type="ECO:0000256" key="7">
    <source>
        <dbReference type="ARBA" id="ARBA00022490"/>
    </source>
</evidence>
<dbReference type="GO" id="GO:0006096">
    <property type="term" value="P:glycolytic process"/>
    <property type="evidence" value="ECO:0007669"/>
    <property type="project" value="UniProtKB-UniRule"/>
</dbReference>
<dbReference type="Proteomes" id="UP000297839">
    <property type="component" value="Unassembled WGS sequence"/>
</dbReference>
<evidence type="ECO:0000256" key="9">
    <source>
        <dbReference type="ARBA" id="ARBA00022741"/>
    </source>
</evidence>
<dbReference type="PROSITE" id="PS00111">
    <property type="entry name" value="PGLYCERATE_KINASE"/>
    <property type="match status" value="1"/>
</dbReference>
<dbReference type="PRINTS" id="PR00477">
    <property type="entry name" value="PHGLYCKINASE"/>
</dbReference>
<feature type="binding site" evidence="12">
    <location>
        <position position="151"/>
    </location>
    <ligand>
        <name>substrate</name>
    </ligand>
</feature>
<comment type="similarity">
    <text evidence="4 12 15">Belongs to the phosphoglycerate kinase family.</text>
</comment>
<dbReference type="PIRSF" id="PIRSF000724">
    <property type="entry name" value="Pgk"/>
    <property type="match status" value="1"/>
</dbReference>
<comment type="pathway">
    <text evidence="3">Carbohydrate biosynthesis; Calvin cycle.</text>
</comment>
<comment type="subunit">
    <text evidence="5 12">Monomer.</text>
</comment>
<evidence type="ECO:0000256" key="2">
    <source>
        <dbReference type="ARBA" id="ARBA00004496"/>
    </source>
</evidence>
<dbReference type="RefSeq" id="WP_135250120.1">
    <property type="nucleotide sequence ID" value="NZ_SMLK01000003.1"/>
</dbReference>
<comment type="caution">
    <text evidence="12">Lacks conserved residue(s) required for the propagation of feature annotation.</text>
</comment>
<dbReference type="FunFam" id="3.40.50.1260:FF:000002">
    <property type="entry name" value="Phosphoglycerate kinase"/>
    <property type="match status" value="1"/>
</dbReference>
<dbReference type="InterPro" id="IPR001576">
    <property type="entry name" value="Phosphoglycerate_kinase"/>
</dbReference>
<comment type="catalytic activity">
    <reaction evidence="1 12 15">
        <text>(2R)-3-phosphoglycerate + ATP = (2R)-3-phospho-glyceroyl phosphate + ADP</text>
        <dbReference type="Rhea" id="RHEA:14801"/>
        <dbReference type="ChEBI" id="CHEBI:30616"/>
        <dbReference type="ChEBI" id="CHEBI:57604"/>
        <dbReference type="ChEBI" id="CHEBI:58272"/>
        <dbReference type="ChEBI" id="CHEBI:456216"/>
        <dbReference type="EC" id="2.7.2.3"/>
    </reaction>
</comment>
<dbReference type="GO" id="GO:0006094">
    <property type="term" value="P:gluconeogenesis"/>
    <property type="evidence" value="ECO:0007669"/>
    <property type="project" value="TreeGrafter"/>
</dbReference>
<proteinExistence type="inferred from homology"/>
<dbReference type="FunFam" id="3.40.50.1260:FF:000001">
    <property type="entry name" value="Phosphoglycerate kinase"/>
    <property type="match status" value="1"/>
</dbReference>
<feature type="binding site" evidence="12 13">
    <location>
        <begin position="64"/>
        <end position="67"/>
    </location>
    <ligand>
        <name>substrate</name>
    </ligand>
</feature>
<evidence type="ECO:0000313" key="17">
    <source>
        <dbReference type="Proteomes" id="UP000297839"/>
    </source>
</evidence>
<gene>
    <name evidence="12" type="primary">pgk</name>
    <name evidence="16" type="ORF">EZ216_12655</name>
</gene>
<feature type="binding site" evidence="12">
    <location>
        <position position="118"/>
    </location>
    <ligand>
        <name>substrate</name>
    </ligand>
</feature>
<protein>
    <recommendedName>
        <fullName evidence="6 12">Phosphoglycerate kinase</fullName>
        <ecNumber evidence="6 12">2.7.2.3</ecNumber>
    </recommendedName>
</protein>
<sequence>MNVLRFSDLCAQGRARGQRVFIRADLNVPQDDQGRITEDTRIRASIPCIRMALDAGAAVMVTSHLGRPTEGEFKPEDSLAPVAQRMAELLGREVPLKSNWVDGVDVAPGQVVLLENCRLNKGEKKNNPELAKKLAALCDIFVHDAFGTAHRAEASTYGIAEYAKVACAGPLLAAEIDAITKALANPKRPLAAIVAGSKVSTKLTILQSLAKNVDQLIVGGGIANTFMLAAGLPIGKSLAEADLVGDARTVMEAMKARGAEVPIPTDVVTAKTFAADAPATVKAAKDVEADDLILDIGPQTAQRLAQQLKAAGTIVWNGPVGVFEFDAFSKGTETIARAIAESSAFSIAGGGDTLAAIAKYGIEKDVGYISTGGGAFLEVLEGKTLPAFEILAKRATG</sequence>
<dbReference type="EC" id="2.7.2.3" evidence="6 12"/>
<dbReference type="UniPathway" id="UPA00109">
    <property type="reaction ID" value="UER00185"/>
</dbReference>
<evidence type="ECO:0000256" key="10">
    <source>
        <dbReference type="ARBA" id="ARBA00022777"/>
    </source>
</evidence>
<dbReference type="InterPro" id="IPR036043">
    <property type="entry name" value="Phosphoglycerate_kinase_sf"/>
</dbReference>
<keyword evidence="9 12" id="KW-0547">Nucleotide-binding</keyword>
<dbReference type="EMBL" id="SMLK01000003">
    <property type="protein sequence ID" value="TFZ02021.1"/>
    <property type="molecule type" value="Genomic_DNA"/>
</dbReference>
<dbReference type="Gene3D" id="3.40.50.1260">
    <property type="entry name" value="Phosphoglycerate kinase, N-terminal domain"/>
    <property type="match status" value="2"/>
</dbReference>
<dbReference type="PANTHER" id="PTHR11406:SF23">
    <property type="entry name" value="PHOSPHOGLYCERATE KINASE 1, CHLOROPLASTIC-RELATED"/>
    <property type="match status" value="1"/>
</dbReference>
<feature type="binding site" evidence="12 14">
    <location>
        <begin position="350"/>
        <end position="353"/>
    </location>
    <ligand>
        <name>ATP</name>
        <dbReference type="ChEBI" id="CHEBI:30616"/>
    </ligand>
</feature>
<dbReference type="OrthoDB" id="9808460at2"/>
<evidence type="ECO:0000313" key="16">
    <source>
        <dbReference type="EMBL" id="TFZ02021.1"/>
    </source>
</evidence>
<keyword evidence="10 12" id="KW-0418">Kinase</keyword>
<evidence type="ECO:0000256" key="4">
    <source>
        <dbReference type="ARBA" id="ARBA00008982"/>
    </source>
</evidence>
<feature type="binding site" evidence="12 13">
    <location>
        <begin position="25"/>
        <end position="27"/>
    </location>
    <ligand>
        <name>substrate</name>
    </ligand>
</feature>
<dbReference type="HAMAP" id="MF_00145">
    <property type="entry name" value="Phosphoglyc_kinase"/>
    <property type="match status" value="1"/>
</dbReference>
<evidence type="ECO:0000256" key="11">
    <source>
        <dbReference type="ARBA" id="ARBA00022840"/>
    </source>
</evidence>
<dbReference type="InterPro" id="IPR015824">
    <property type="entry name" value="Phosphoglycerate_kinase_N"/>
</dbReference>
<keyword evidence="17" id="KW-1185">Reference proteome</keyword>
<evidence type="ECO:0000256" key="15">
    <source>
        <dbReference type="RuleBase" id="RU000532"/>
    </source>
</evidence>
<evidence type="ECO:0000256" key="12">
    <source>
        <dbReference type="HAMAP-Rule" id="MF_00145"/>
    </source>
</evidence>